<keyword evidence="2" id="KW-0472">Membrane</keyword>
<dbReference type="OrthoDB" id="4065448at2759"/>
<proteinExistence type="predicted"/>
<dbReference type="EMBL" id="HG316455">
    <property type="protein sequence ID" value="CDF88260.1"/>
    <property type="molecule type" value="Genomic_DNA"/>
</dbReference>
<dbReference type="Proteomes" id="UP000019375">
    <property type="component" value="Unassembled WGS sequence"/>
</dbReference>
<gene>
    <name evidence="3" type="ORF">BN860_05886g</name>
</gene>
<accession>A0A8J2T4F3</accession>
<name>A0A8J2T4F3_ZYGB2</name>
<dbReference type="AlphaFoldDB" id="A0A8J2T4F3"/>
<keyword evidence="4" id="KW-1185">Reference proteome</keyword>
<evidence type="ECO:0000256" key="2">
    <source>
        <dbReference type="SAM" id="Phobius"/>
    </source>
</evidence>
<keyword evidence="2" id="KW-0812">Transmembrane</keyword>
<reference evidence="4" key="1">
    <citation type="journal article" date="2013" name="Genome Announc.">
        <title>Genome sequence of the food spoilage yeast Zygosaccharomyces bailii CLIB 213(T).</title>
        <authorList>
            <person name="Galeote V."/>
            <person name="Bigey F."/>
            <person name="Devillers H."/>
            <person name="Neuveglise C."/>
            <person name="Dequin S."/>
        </authorList>
    </citation>
    <scope>NUCLEOTIDE SEQUENCE [LARGE SCALE GENOMIC DNA]</scope>
    <source>
        <strain evidence="4">CLIB 213 / ATCC 58445 / CBS 680 / CCRC 21525 / NBRC 1098 / NCYC 1416 / NRRL Y-2227</strain>
    </source>
</reference>
<keyword evidence="2" id="KW-1133">Transmembrane helix</keyword>
<feature type="transmembrane region" description="Helical" evidence="2">
    <location>
        <begin position="52"/>
        <end position="70"/>
    </location>
</feature>
<feature type="region of interest" description="Disordered" evidence="1">
    <location>
        <begin position="1"/>
        <end position="27"/>
    </location>
</feature>
<evidence type="ECO:0000313" key="4">
    <source>
        <dbReference type="Proteomes" id="UP000019375"/>
    </source>
</evidence>
<evidence type="ECO:0000313" key="3">
    <source>
        <dbReference type="EMBL" id="CDF88260.1"/>
    </source>
</evidence>
<organism evidence="3 4">
    <name type="scientific">Zygosaccharomyces bailii (strain CLIB 213 / ATCC 58445 / CBS 680 / BCRC 21525 / NBRC 1098 / NCYC 1416 / NRRL Y-2227)</name>
    <dbReference type="NCBI Taxonomy" id="1333698"/>
    <lineage>
        <taxon>Eukaryota</taxon>
        <taxon>Fungi</taxon>
        <taxon>Dikarya</taxon>
        <taxon>Ascomycota</taxon>
        <taxon>Saccharomycotina</taxon>
        <taxon>Saccharomycetes</taxon>
        <taxon>Saccharomycetales</taxon>
        <taxon>Saccharomycetaceae</taxon>
        <taxon>Zygosaccharomyces</taxon>
    </lineage>
</organism>
<evidence type="ECO:0000256" key="1">
    <source>
        <dbReference type="SAM" id="MobiDB-lite"/>
    </source>
</evidence>
<protein>
    <submittedName>
        <fullName evidence="3">BN860_05886g1_1</fullName>
    </submittedName>
</protein>
<sequence length="76" mass="8919">MKSSMVYVETDRQRRRRTAQSGTSSRSNQLHRTFWSYYIHLPYYLLSPGESLWLHGLFLFIASLGLFAVVKYCSPL</sequence>